<dbReference type="InterPro" id="IPR010359">
    <property type="entry name" value="IrrE_HExxH"/>
</dbReference>
<dbReference type="InterPro" id="IPR052345">
    <property type="entry name" value="Rad_response_metalloprotease"/>
</dbReference>
<dbReference type="RefSeq" id="WP_123270952.1">
    <property type="nucleotide sequence ID" value="NZ_RJJQ01000006.1"/>
</dbReference>
<evidence type="ECO:0000313" key="4">
    <source>
        <dbReference type="Proteomes" id="UP000271678"/>
    </source>
</evidence>
<evidence type="ECO:0000313" key="3">
    <source>
        <dbReference type="EMBL" id="RNI23077.1"/>
    </source>
</evidence>
<gene>
    <name evidence="3" type="ORF">EFY87_08000</name>
</gene>
<dbReference type="Pfam" id="PF06114">
    <property type="entry name" value="Peptidase_M78"/>
    <property type="match status" value="1"/>
</dbReference>
<dbReference type="AlphaFoldDB" id="A0A3M9MD49"/>
<dbReference type="OrthoDB" id="9794834at2"/>
<evidence type="ECO:0000259" key="2">
    <source>
        <dbReference type="Pfam" id="PF06114"/>
    </source>
</evidence>
<accession>A0A3M9MD49</accession>
<protein>
    <submittedName>
        <fullName evidence="3">ImmA/IrrE family metallo-endopeptidase</fullName>
    </submittedName>
</protein>
<dbReference type="PANTHER" id="PTHR43236:SF1">
    <property type="entry name" value="BLL7220 PROTEIN"/>
    <property type="match status" value="1"/>
</dbReference>
<feature type="domain" description="IrrE N-terminal-like" evidence="2">
    <location>
        <begin position="72"/>
        <end position="170"/>
    </location>
</feature>
<feature type="region of interest" description="Disordered" evidence="1">
    <location>
        <begin position="185"/>
        <end position="210"/>
    </location>
</feature>
<comment type="caution">
    <text evidence="3">The sequence shown here is derived from an EMBL/GenBank/DDBJ whole genome shotgun (WGS) entry which is preliminary data.</text>
</comment>
<organism evidence="3 4">
    <name type="scientific">Flexivirga caeni</name>
    <dbReference type="NCBI Taxonomy" id="2294115"/>
    <lineage>
        <taxon>Bacteria</taxon>
        <taxon>Bacillati</taxon>
        <taxon>Actinomycetota</taxon>
        <taxon>Actinomycetes</taxon>
        <taxon>Micrococcales</taxon>
        <taxon>Dermacoccaceae</taxon>
        <taxon>Flexivirga</taxon>
    </lineage>
</organism>
<dbReference type="PANTHER" id="PTHR43236">
    <property type="entry name" value="ANTITOXIN HIGA1"/>
    <property type="match status" value="1"/>
</dbReference>
<reference evidence="3 4" key="1">
    <citation type="submission" date="2018-11" db="EMBL/GenBank/DDBJ databases">
        <title>Draft genome of Simplicispira Flexivirga sp. BO-16.</title>
        <authorList>
            <person name="Im W.T."/>
        </authorList>
    </citation>
    <scope>NUCLEOTIDE SEQUENCE [LARGE SCALE GENOMIC DNA]</scope>
    <source>
        <strain evidence="3 4">BO-16</strain>
    </source>
</reference>
<proteinExistence type="predicted"/>
<name>A0A3M9MD49_9MICO</name>
<sequence>MNQPAPQSKSILMSLRSLTPFGHIDYDDARTLAERQAVHLVELLHASHDGIHEHDLAELPFLTIVREPLPTSGLSCWDGHTWIIALNESDSMARQRFTLLHELKHIIDHASAKRLYRSEWQAERAADYFAACALMPKRDLKRVFCTVTQRTDQLARYFGVSQEAVRVRLEQTGLVDPQIFTRPPRCARPVSTTPGHDQRFRPVHLTRSHA</sequence>
<dbReference type="Gene3D" id="1.10.10.2910">
    <property type="match status" value="1"/>
</dbReference>
<keyword evidence="4" id="KW-1185">Reference proteome</keyword>
<evidence type="ECO:0000256" key="1">
    <source>
        <dbReference type="SAM" id="MobiDB-lite"/>
    </source>
</evidence>
<dbReference type="Proteomes" id="UP000271678">
    <property type="component" value="Unassembled WGS sequence"/>
</dbReference>
<dbReference type="EMBL" id="RJJQ01000006">
    <property type="protein sequence ID" value="RNI23077.1"/>
    <property type="molecule type" value="Genomic_DNA"/>
</dbReference>
<feature type="compositionally biased region" description="Basic residues" evidence="1">
    <location>
        <begin position="201"/>
        <end position="210"/>
    </location>
</feature>